<proteinExistence type="predicted"/>
<evidence type="ECO:0000313" key="2">
    <source>
        <dbReference type="EMBL" id="WVZ15367.1"/>
    </source>
</evidence>
<gene>
    <name evidence="2" type="ORF">V8G54_012933</name>
</gene>
<keyword evidence="3" id="KW-1185">Reference proteome</keyword>
<evidence type="ECO:0000256" key="1">
    <source>
        <dbReference type="SAM" id="MobiDB-lite"/>
    </source>
</evidence>
<feature type="region of interest" description="Disordered" evidence="1">
    <location>
        <begin position="94"/>
        <end position="137"/>
    </location>
</feature>
<name>A0AAQ3NV79_VIGMU</name>
<organism evidence="2 3">
    <name type="scientific">Vigna mungo</name>
    <name type="common">Black gram</name>
    <name type="synonym">Phaseolus mungo</name>
    <dbReference type="NCBI Taxonomy" id="3915"/>
    <lineage>
        <taxon>Eukaryota</taxon>
        <taxon>Viridiplantae</taxon>
        <taxon>Streptophyta</taxon>
        <taxon>Embryophyta</taxon>
        <taxon>Tracheophyta</taxon>
        <taxon>Spermatophyta</taxon>
        <taxon>Magnoliopsida</taxon>
        <taxon>eudicotyledons</taxon>
        <taxon>Gunneridae</taxon>
        <taxon>Pentapetalae</taxon>
        <taxon>rosids</taxon>
        <taxon>fabids</taxon>
        <taxon>Fabales</taxon>
        <taxon>Fabaceae</taxon>
        <taxon>Papilionoideae</taxon>
        <taxon>50 kb inversion clade</taxon>
        <taxon>NPAAA clade</taxon>
        <taxon>indigoferoid/millettioid clade</taxon>
        <taxon>Phaseoleae</taxon>
        <taxon>Vigna</taxon>
    </lineage>
</organism>
<dbReference type="AlphaFoldDB" id="A0AAQ3NV79"/>
<sequence>MLLSDYGQLLPPRTLLSGLSAVYYMFGQVWDWAETQTETPYWDGLMSYSRELMLGCSAPSMIHLPSAESCRLDYEQRLRKTRVPGLMTAVLQVGEPTSGEDEAWDFRSEDGGPVLNDDGGSESSESESGGGLGWSWDNETIHMHKTICS</sequence>
<accession>A0AAQ3NV79</accession>
<evidence type="ECO:0000313" key="3">
    <source>
        <dbReference type="Proteomes" id="UP001374535"/>
    </source>
</evidence>
<reference evidence="2 3" key="1">
    <citation type="journal article" date="2023" name="Life. Sci Alliance">
        <title>Evolutionary insights into 3D genome organization and epigenetic landscape of Vigna mungo.</title>
        <authorList>
            <person name="Junaid A."/>
            <person name="Singh B."/>
            <person name="Bhatia S."/>
        </authorList>
    </citation>
    <scope>NUCLEOTIDE SEQUENCE [LARGE SCALE GENOMIC DNA]</scope>
    <source>
        <strain evidence="2">Urdbean</strain>
    </source>
</reference>
<protein>
    <submittedName>
        <fullName evidence="2">Uncharacterized protein</fullName>
    </submittedName>
</protein>
<dbReference type="Proteomes" id="UP001374535">
    <property type="component" value="Chromosome 4"/>
</dbReference>
<dbReference type="EMBL" id="CP144697">
    <property type="protein sequence ID" value="WVZ15367.1"/>
    <property type="molecule type" value="Genomic_DNA"/>
</dbReference>